<evidence type="ECO:0000313" key="2">
    <source>
        <dbReference type="Proteomes" id="UP000887116"/>
    </source>
</evidence>
<dbReference type="Proteomes" id="UP000887116">
    <property type="component" value="Unassembled WGS sequence"/>
</dbReference>
<accession>A0A8X6J4Z1</accession>
<keyword evidence="2" id="KW-1185">Reference proteome</keyword>
<sequence>MSENGSAYTSFLNSVNALKWMSENGSAYAFIRMKTRKLSELGLRSRMDVRRPVGQSVSEYVHFKIPYSPIEYLTGWREQNAKNEEF</sequence>
<name>A0A8X6J4Z1_TRICU</name>
<comment type="caution">
    <text evidence="1">The sequence shown here is derived from an EMBL/GenBank/DDBJ whole genome shotgun (WGS) entry which is preliminary data.</text>
</comment>
<gene>
    <name evidence="1" type="ORF">TNCT_137951</name>
</gene>
<organism evidence="1 2">
    <name type="scientific">Trichonephila clavata</name>
    <name type="common">Joro spider</name>
    <name type="synonym">Nephila clavata</name>
    <dbReference type="NCBI Taxonomy" id="2740835"/>
    <lineage>
        <taxon>Eukaryota</taxon>
        <taxon>Metazoa</taxon>
        <taxon>Ecdysozoa</taxon>
        <taxon>Arthropoda</taxon>
        <taxon>Chelicerata</taxon>
        <taxon>Arachnida</taxon>
        <taxon>Araneae</taxon>
        <taxon>Araneomorphae</taxon>
        <taxon>Entelegynae</taxon>
        <taxon>Araneoidea</taxon>
        <taxon>Nephilidae</taxon>
        <taxon>Trichonephila</taxon>
    </lineage>
</organism>
<dbReference type="EMBL" id="BMAO01026516">
    <property type="protein sequence ID" value="GFR10283.1"/>
    <property type="molecule type" value="Genomic_DNA"/>
</dbReference>
<reference evidence="1" key="1">
    <citation type="submission" date="2020-07" db="EMBL/GenBank/DDBJ databases">
        <title>Multicomponent nature underlies the extraordinary mechanical properties of spider dragline silk.</title>
        <authorList>
            <person name="Kono N."/>
            <person name="Nakamura H."/>
            <person name="Mori M."/>
            <person name="Yoshida Y."/>
            <person name="Ohtoshi R."/>
            <person name="Malay A.D."/>
            <person name="Moran D.A.P."/>
            <person name="Tomita M."/>
            <person name="Numata K."/>
            <person name="Arakawa K."/>
        </authorList>
    </citation>
    <scope>NUCLEOTIDE SEQUENCE</scope>
</reference>
<protein>
    <submittedName>
        <fullName evidence="1">Uncharacterized protein</fullName>
    </submittedName>
</protein>
<dbReference type="AlphaFoldDB" id="A0A8X6J4Z1"/>
<evidence type="ECO:0000313" key="1">
    <source>
        <dbReference type="EMBL" id="GFR10283.1"/>
    </source>
</evidence>
<proteinExistence type="predicted"/>